<evidence type="ECO:0000256" key="1">
    <source>
        <dbReference type="SAM" id="MobiDB-lite"/>
    </source>
</evidence>
<name>A0ABQ9H166_9NEOP</name>
<dbReference type="Proteomes" id="UP001159363">
    <property type="component" value="Chromosome 7"/>
</dbReference>
<evidence type="ECO:0000313" key="2">
    <source>
        <dbReference type="EMBL" id="KAJ8878038.1"/>
    </source>
</evidence>
<gene>
    <name evidence="2" type="ORF">PR048_022501</name>
</gene>
<keyword evidence="3" id="KW-1185">Reference proteome</keyword>
<evidence type="ECO:0000313" key="3">
    <source>
        <dbReference type="Proteomes" id="UP001159363"/>
    </source>
</evidence>
<feature type="compositionally biased region" description="Polar residues" evidence="1">
    <location>
        <begin position="28"/>
        <end position="42"/>
    </location>
</feature>
<feature type="region of interest" description="Disordered" evidence="1">
    <location>
        <begin position="13"/>
        <end position="42"/>
    </location>
</feature>
<accession>A0ABQ9H166</accession>
<sequence>MRVIEMTMERCRNEKAGKREIPEKTRRPTASSGTIPTCENPVNQQEIEPALGSQSGDNPVWTNLRSQSADRYATTREQPQFRAYICSLVKRTGFDSLRGRSRIIACGIRAWPCRWSASFLGDILFPQPFHSSAVTYSSHFPLISYQDLDVKRRPDISTPLHWDKYFAQTNKPAP</sequence>
<feature type="compositionally biased region" description="Basic and acidic residues" evidence="1">
    <location>
        <begin position="13"/>
        <end position="26"/>
    </location>
</feature>
<reference evidence="2 3" key="1">
    <citation type="submission" date="2023-02" db="EMBL/GenBank/DDBJ databases">
        <title>LHISI_Scaffold_Assembly.</title>
        <authorList>
            <person name="Stuart O.P."/>
            <person name="Cleave R."/>
            <person name="Magrath M.J.L."/>
            <person name="Mikheyev A.S."/>
        </authorList>
    </citation>
    <scope>NUCLEOTIDE SEQUENCE [LARGE SCALE GENOMIC DNA]</scope>
    <source>
        <strain evidence="2">Daus_M_001</strain>
        <tissue evidence="2">Leg muscle</tissue>
    </source>
</reference>
<protein>
    <submittedName>
        <fullName evidence="2">Uncharacterized protein</fullName>
    </submittedName>
</protein>
<proteinExistence type="predicted"/>
<comment type="caution">
    <text evidence="2">The sequence shown here is derived from an EMBL/GenBank/DDBJ whole genome shotgun (WGS) entry which is preliminary data.</text>
</comment>
<dbReference type="EMBL" id="JARBHB010000008">
    <property type="protein sequence ID" value="KAJ8878038.1"/>
    <property type="molecule type" value="Genomic_DNA"/>
</dbReference>
<organism evidence="2 3">
    <name type="scientific">Dryococelus australis</name>
    <dbReference type="NCBI Taxonomy" id="614101"/>
    <lineage>
        <taxon>Eukaryota</taxon>
        <taxon>Metazoa</taxon>
        <taxon>Ecdysozoa</taxon>
        <taxon>Arthropoda</taxon>
        <taxon>Hexapoda</taxon>
        <taxon>Insecta</taxon>
        <taxon>Pterygota</taxon>
        <taxon>Neoptera</taxon>
        <taxon>Polyneoptera</taxon>
        <taxon>Phasmatodea</taxon>
        <taxon>Verophasmatodea</taxon>
        <taxon>Anareolatae</taxon>
        <taxon>Phasmatidae</taxon>
        <taxon>Eurycanthinae</taxon>
        <taxon>Dryococelus</taxon>
    </lineage>
</organism>